<gene>
    <name evidence="2" type="ORF">DRP44_03940</name>
</gene>
<dbReference type="AlphaFoldDB" id="A0A660S8S1"/>
<evidence type="ECO:0000313" key="2">
    <source>
        <dbReference type="EMBL" id="RKX66532.1"/>
    </source>
</evidence>
<dbReference type="PIRSF" id="PIRSF004681">
    <property type="entry name" value="UCP004681"/>
    <property type="match status" value="1"/>
</dbReference>
<dbReference type="EMBL" id="QNBC01000040">
    <property type="protein sequence ID" value="RKX66532.1"/>
    <property type="molecule type" value="Genomic_DNA"/>
</dbReference>
<name>A0A660S8S1_UNCT6</name>
<dbReference type="Gene3D" id="2.60.120.460">
    <property type="entry name" value="YjbQ-like"/>
    <property type="match status" value="1"/>
</dbReference>
<dbReference type="Pfam" id="PF01894">
    <property type="entry name" value="YjbQ"/>
    <property type="match status" value="1"/>
</dbReference>
<dbReference type="Proteomes" id="UP000282321">
    <property type="component" value="Unassembled WGS sequence"/>
</dbReference>
<sequence length="138" mass="15392">MVYGEFITVDTKGFSDIIDITSDVGKVIRESGIKNGIANIFVTGSTASVSTIEFEPALVEDYKEQINRLIPDDLRTRHSETWGDDNGFSHIRATLMGPGIVVPFSDGELVLGTWQQIVVIDHDNRHRKRKIFVQCVGE</sequence>
<evidence type="ECO:0000256" key="1">
    <source>
        <dbReference type="ARBA" id="ARBA00005534"/>
    </source>
</evidence>
<comment type="caution">
    <text evidence="2">The sequence shown here is derived from an EMBL/GenBank/DDBJ whole genome shotgun (WGS) entry which is preliminary data.</text>
</comment>
<proteinExistence type="inferred from homology"/>
<reference evidence="2 3" key="1">
    <citation type="submission" date="2018-06" db="EMBL/GenBank/DDBJ databases">
        <title>Extensive metabolic versatility and redundancy in microbially diverse, dynamic hydrothermal sediments.</title>
        <authorList>
            <person name="Dombrowski N."/>
            <person name="Teske A."/>
            <person name="Baker B.J."/>
        </authorList>
    </citation>
    <scope>NUCLEOTIDE SEQUENCE [LARGE SCALE GENOMIC DNA]</scope>
    <source>
        <strain evidence="2">B35_G9</strain>
    </source>
</reference>
<evidence type="ECO:0000313" key="3">
    <source>
        <dbReference type="Proteomes" id="UP000282321"/>
    </source>
</evidence>
<comment type="similarity">
    <text evidence="1">Belongs to the UPF0047 family.</text>
</comment>
<dbReference type="SUPFAM" id="SSF111038">
    <property type="entry name" value="YjbQ-like"/>
    <property type="match status" value="1"/>
</dbReference>
<organism evidence="2 3">
    <name type="scientific">candidate division TA06 bacterium</name>
    <dbReference type="NCBI Taxonomy" id="2250710"/>
    <lineage>
        <taxon>Bacteria</taxon>
        <taxon>Bacteria division TA06</taxon>
    </lineage>
</organism>
<dbReference type="NCBIfam" id="TIGR00149">
    <property type="entry name" value="TIGR00149_YjbQ"/>
    <property type="match status" value="1"/>
</dbReference>
<dbReference type="PANTHER" id="PTHR30615">
    <property type="entry name" value="UNCHARACTERIZED PROTEIN YJBQ-RELATED"/>
    <property type="match status" value="1"/>
</dbReference>
<dbReference type="PANTHER" id="PTHR30615:SF8">
    <property type="entry name" value="UPF0047 PROTEIN C4A8.02C"/>
    <property type="match status" value="1"/>
</dbReference>
<dbReference type="InterPro" id="IPR001602">
    <property type="entry name" value="UPF0047_YjbQ-like"/>
</dbReference>
<protein>
    <submittedName>
        <fullName evidence="2">YjbQ family protein</fullName>
    </submittedName>
</protein>
<accession>A0A660S8S1</accession>
<dbReference type="InterPro" id="IPR035917">
    <property type="entry name" value="YjbQ-like_sf"/>
</dbReference>